<name>U6KV58_EIMTE</name>
<dbReference type="Pfam" id="PF11054">
    <property type="entry name" value="Surface_antigen"/>
    <property type="match status" value="1"/>
</dbReference>
<sequence>MLRLAFVPVVAVYVFGEHKRANASTTAEAQTLSCLTEMNEARTAAGLPAFGEASETPLLSCSLFYFVEESGETPEAKNLGGTFAYYPGKKDSTAAVQHWEDGFCLFNNEIPPKYKCLNDPEVYDNRAVSFVALYSPKANPIASYAFVTCTTADTYSAGKTSTSHNSPILRRLQGENQNATAVICLTNPVALTTEEAPFTEDEWQKVAHSIVGTEVGNGISLIRPSSALGVIMTISVYGLL</sequence>
<dbReference type="InterPro" id="IPR021288">
    <property type="entry name" value="Surface_antigen"/>
</dbReference>
<evidence type="ECO:0000313" key="2">
    <source>
        <dbReference type="Proteomes" id="UP000030747"/>
    </source>
</evidence>
<organism evidence="1 2">
    <name type="scientific">Eimeria tenella</name>
    <name type="common">Coccidian parasite</name>
    <dbReference type="NCBI Taxonomy" id="5802"/>
    <lineage>
        <taxon>Eukaryota</taxon>
        <taxon>Sar</taxon>
        <taxon>Alveolata</taxon>
        <taxon>Apicomplexa</taxon>
        <taxon>Conoidasida</taxon>
        <taxon>Coccidia</taxon>
        <taxon>Eucoccidiorida</taxon>
        <taxon>Eimeriorina</taxon>
        <taxon>Eimeriidae</taxon>
        <taxon>Eimeria</taxon>
    </lineage>
</organism>
<gene>
    <name evidence="1" type="ORF">ETH_00010845</name>
</gene>
<protein>
    <submittedName>
        <fullName evidence="1">SAG family member</fullName>
    </submittedName>
</protein>
<dbReference type="RefSeq" id="XP_013232742.1">
    <property type="nucleotide sequence ID" value="XM_013377288.1"/>
</dbReference>
<evidence type="ECO:0000313" key="1">
    <source>
        <dbReference type="EMBL" id="CDJ41992.1"/>
    </source>
</evidence>
<dbReference type="AlphaFoldDB" id="U6KV58"/>
<dbReference type="VEuPathDB" id="ToxoDB:ETH2_1143800"/>
<dbReference type="VEuPathDB" id="ToxoDB:ETH_00010845"/>
<accession>U6KV58</accession>
<dbReference type="Proteomes" id="UP000030747">
    <property type="component" value="Unassembled WGS sequence"/>
</dbReference>
<proteinExistence type="predicted"/>
<dbReference type="GeneID" id="25251362"/>
<reference evidence="1" key="2">
    <citation type="submission" date="2013-10" db="EMBL/GenBank/DDBJ databases">
        <authorList>
            <person name="Aslett M."/>
        </authorList>
    </citation>
    <scope>NUCLEOTIDE SEQUENCE [LARGE SCALE GENOMIC DNA]</scope>
    <source>
        <strain evidence="1">Houghton</strain>
    </source>
</reference>
<reference evidence="1" key="1">
    <citation type="submission" date="2013-10" db="EMBL/GenBank/DDBJ databases">
        <title>Genomic analysis of the causative agents of coccidiosis in chickens.</title>
        <authorList>
            <person name="Reid A.J."/>
            <person name="Blake D."/>
            <person name="Billington K."/>
            <person name="Browne H."/>
            <person name="Dunn M."/>
            <person name="Hung S."/>
            <person name="Kawahara F."/>
            <person name="Miranda-Saavedra D."/>
            <person name="Mourier T."/>
            <person name="Nagra H."/>
            <person name="Otto T.D."/>
            <person name="Rawlings N."/>
            <person name="Sanchez A."/>
            <person name="Sanders M."/>
            <person name="Subramaniam C."/>
            <person name="Tay Y."/>
            <person name="Dear P."/>
            <person name="Doerig C."/>
            <person name="Gruber A."/>
            <person name="Parkinson J."/>
            <person name="Shirley M."/>
            <person name="Wan K.L."/>
            <person name="Berriman M."/>
            <person name="Tomley F."/>
            <person name="Pain A."/>
        </authorList>
    </citation>
    <scope>NUCLEOTIDE SEQUENCE [LARGE SCALE GENOMIC DNA]</scope>
    <source>
        <strain evidence="1">Houghton</strain>
    </source>
</reference>
<keyword evidence="2" id="KW-1185">Reference proteome</keyword>
<dbReference type="OrthoDB" id="10313285at2759"/>
<dbReference type="EMBL" id="HG675688">
    <property type="protein sequence ID" value="CDJ41992.1"/>
    <property type="molecule type" value="Genomic_DNA"/>
</dbReference>